<dbReference type="InterPro" id="IPR050404">
    <property type="entry name" value="Heme-degrading_MO"/>
</dbReference>
<dbReference type="PANTHER" id="PTHR34474:SF2">
    <property type="entry name" value="SIGNAL TRANSDUCTION PROTEIN TRAP"/>
    <property type="match status" value="1"/>
</dbReference>
<evidence type="ECO:0000256" key="1">
    <source>
        <dbReference type="ARBA" id="ARBA00009267"/>
    </source>
</evidence>
<sequence>MLMKINEKAPYYALEATSPQTMRIYKNHQHFDYMILESINELIDNGYCMLNHLYVNKGQEGAFEQKFLQRQQHLASVPGFRALRFLRPNEQGQHYVIITQWLNHQSFKNWQQSSAYSQTHQKRGTSQGADVRLVNRKLSYHIGIICERYTS</sequence>
<accession>A0ABD4EGV3</accession>
<evidence type="ECO:0000313" key="6">
    <source>
        <dbReference type="Proteomes" id="UP000070063"/>
    </source>
</evidence>
<reference evidence="5 6" key="1">
    <citation type="submission" date="2016-01" db="EMBL/GenBank/DDBJ databases">
        <authorList>
            <person name="Mitreva M."/>
            <person name="Pepin K.H."/>
            <person name="Mihindukulasuriya K.A."/>
            <person name="Fulton R."/>
            <person name="Fronick C."/>
            <person name="O'Laughlin M."/>
            <person name="Miner T."/>
            <person name="Herter B."/>
            <person name="Rosa B.A."/>
            <person name="Cordes M."/>
            <person name="Tomlinson C."/>
            <person name="Wollam A."/>
            <person name="Palsikar V.B."/>
            <person name="Mardis E.R."/>
            <person name="Wilson R.K."/>
        </authorList>
    </citation>
    <scope>NUCLEOTIDE SEQUENCE [LARGE SCALE GENOMIC DNA]</scope>
    <source>
        <strain evidence="5 6">MJR7738</strain>
    </source>
</reference>
<comment type="similarity">
    <text evidence="1">Belongs to the TRAP family.</text>
</comment>
<dbReference type="SUPFAM" id="SSF54909">
    <property type="entry name" value="Dimeric alpha+beta barrel"/>
    <property type="match status" value="1"/>
</dbReference>
<protein>
    <recommendedName>
        <fullName evidence="2">Signal transduction protein TRAP</fullName>
    </recommendedName>
    <alternativeName>
        <fullName evidence="3">Target of RNAIII-activating protein</fullName>
    </alternativeName>
</protein>
<dbReference type="GO" id="GO:0004497">
    <property type="term" value="F:monooxygenase activity"/>
    <property type="evidence" value="ECO:0007669"/>
    <property type="project" value="UniProtKB-KW"/>
</dbReference>
<name>A0ABD4EGV3_STALU</name>
<dbReference type="PANTHER" id="PTHR34474">
    <property type="entry name" value="SIGNAL TRANSDUCTION PROTEIN TRAP"/>
    <property type="match status" value="1"/>
</dbReference>
<evidence type="ECO:0000313" key="5">
    <source>
        <dbReference type="EMBL" id="KXA38530.1"/>
    </source>
</evidence>
<dbReference type="Pfam" id="PF03992">
    <property type="entry name" value="ABM"/>
    <property type="match status" value="1"/>
</dbReference>
<dbReference type="PROSITE" id="PS51725">
    <property type="entry name" value="ABM"/>
    <property type="match status" value="1"/>
</dbReference>
<dbReference type="InterPro" id="IPR007138">
    <property type="entry name" value="ABM_dom"/>
</dbReference>
<dbReference type="Gene3D" id="3.30.70.100">
    <property type="match status" value="1"/>
</dbReference>
<dbReference type="InterPro" id="IPR011008">
    <property type="entry name" value="Dimeric_a/b-barrel"/>
</dbReference>
<comment type="caution">
    <text evidence="5">The sequence shown here is derived from an EMBL/GenBank/DDBJ whole genome shotgun (WGS) entry which is preliminary data.</text>
</comment>
<dbReference type="Proteomes" id="UP000070063">
    <property type="component" value="Unassembled WGS sequence"/>
</dbReference>
<keyword evidence="5" id="KW-0503">Monooxygenase</keyword>
<evidence type="ECO:0000259" key="4">
    <source>
        <dbReference type="PROSITE" id="PS51725"/>
    </source>
</evidence>
<evidence type="ECO:0000256" key="2">
    <source>
        <dbReference type="ARBA" id="ARBA00018486"/>
    </source>
</evidence>
<dbReference type="AlphaFoldDB" id="A0ABD4EGV3"/>
<keyword evidence="5" id="KW-0560">Oxidoreductase</keyword>
<evidence type="ECO:0000256" key="3">
    <source>
        <dbReference type="ARBA" id="ARBA00032861"/>
    </source>
</evidence>
<organism evidence="5 6">
    <name type="scientific">Staphylococcus lugdunensis</name>
    <dbReference type="NCBI Taxonomy" id="28035"/>
    <lineage>
        <taxon>Bacteria</taxon>
        <taxon>Bacillati</taxon>
        <taxon>Bacillota</taxon>
        <taxon>Bacilli</taxon>
        <taxon>Bacillales</taxon>
        <taxon>Staphylococcaceae</taxon>
        <taxon>Staphylococcus</taxon>
    </lineage>
</organism>
<proteinExistence type="inferred from homology"/>
<gene>
    <name evidence="5" type="ORF">HMPREF3225_01142</name>
</gene>
<dbReference type="EMBL" id="LRQI01000046">
    <property type="protein sequence ID" value="KXA38530.1"/>
    <property type="molecule type" value="Genomic_DNA"/>
</dbReference>
<feature type="domain" description="ABM" evidence="4">
    <location>
        <begin position="47"/>
        <end position="135"/>
    </location>
</feature>